<protein>
    <submittedName>
        <fullName evidence="2">Hydrolase, CbbY/CbbZ/GpH/YieH family</fullName>
    </submittedName>
</protein>
<dbReference type="PANTHER" id="PTHR18901">
    <property type="entry name" value="2-DEOXYGLUCOSE-6-PHOSPHATE PHOSPHATASE 2"/>
    <property type="match status" value="1"/>
</dbReference>
<comment type="similarity">
    <text evidence="1">Belongs to the HAD-like hydrolase superfamily. CbbY/CbbZ/Gph/YieH family.</text>
</comment>
<dbReference type="SUPFAM" id="SSF56784">
    <property type="entry name" value="HAD-like"/>
    <property type="match status" value="1"/>
</dbReference>
<dbReference type="NCBIfam" id="TIGR01549">
    <property type="entry name" value="HAD-SF-IA-v1"/>
    <property type="match status" value="1"/>
</dbReference>
<keyword evidence="2" id="KW-0378">Hydrolase</keyword>
<dbReference type="STRING" id="1618446.UV61_C0008G0013"/>
<reference evidence="2 3" key="1">
    <citation type="journal article" date="2015" name="Nature">
        <title>rRNA introns, odd ribosomes, and small enigmatic genomes across a large radiation of phyla.</title>
        <authorList>
            <person name="Brown C.T."/>
            <person name="Hug L.A."/>
            <person name="Thomas B.C."/>
            <person name="Sharon I."/>
            <person name="Castelle C.J."/>
            <person name="Singh A."/>
            <person name="Wilkins M.J."/>
            <person name="Williams K.H."/>
            <person name="Banfield J.F."/>
        </authorList>
    </citation>
    <scope>NUCLEOTIDE SEQUENCE [LARGE SCALE GENOMIC DNA]</scope>
</reference>
<dbReference type="Pfam" id="PF13419">
    <property type="entry name" value="HAD_2"/>
    <property type="match status" value="1"/>
</dbReference>
<dbReference type="GO" id="GO:0016787">
    <property type="term" value="F:hydrolase activity"/>
    <property type="evidence" value="ECO:0007669"/>
    <property type="project" value="UniProtKB-KW"/>
</dbReference>
<gene>
    <name evidence="2" type="ORF">UV61_C0008G0013</name>
</gene>
<dbReference type="PANTHER" id="PTHR18901:SF38">
    <property type="entry name" value="PSEUDOURIDINE-5'-PHOSPHATASE"/>
    <property type="match status" value="1"/>
</dbReference>
<dbReference type="InterPro" id="IPR010976">
    <property type="entry name" value="B-phosphoglucomutase_hydrolase"/>
</dbReference>
<dbReference type="InterPro" id="IPR023214">
    <property type="entry name" value="HAD_sf"/>
</dbReference>
<dbReference type="InterPro" id="IPR023198">
    <property type="entry name" value="PGP-like_dom2"/>
</dbReference>
<dbReference type="EMBL" id="LCFD01000008">
    <property type="protein sequence ID" value="KKS86560.1"/>
    <property type="molecule type" value="Genomic_DNA"/>
</dbReference>
<name>A0A0G1CL76_9BACT</name>
<dbReference type="SFLD" id="SFLDG01129">
    <property type="entry name" value="C1.5:_HAD__Beta-PGM__Phosphata"/>
    <property type="match status" value="1"/>
</dbReference>
<evidence type="ECO:0000256" key="1">
    <source>
        <dbReference type="ARBA" id="ARBA00006171"/>
    </source>
</evidence>
<dbReference type="NCBIfam" id="TIGR01509">
    <property type="entry name" value="HAD-SF-IA-v3"/>
    <property type="match status" value="1"/>
</dbReference>
<dbReference type="NCBIfam" id="TIGR02009">
    <property type="entry name" value="PGMB-YQAB-SF"/>
    <property type="match status" value="1"/>
</dbReference>
<dbReference type="InterPro" id="IPR036412">
    <property type="entry name" value="HAD-like_sf"/>
</dbReference>
<dbReference type="Proteomes" id="UP000034050">
    <property type="component" value="Unassembled WGS sequence"/>
</dbReference>
<proteinExistence type="inferred from homology"/>
<dbReference type="AlphaFoldDB" id="A0A0G1CL76"/>
<evidence type="ECO:0000313" key="2">
    <source>
        <dbReference type="EMBL" id="KKS86560.1"/>
    </source>
</evidence>
<dbReference type="PRINTS" id="PR00413">
    <property type="entry name" value="HADHALOGNASE"/>
</dbReference>
<dbReference type="InterPro" id="IPR041492">
    <property type="entry name" value="HAD_2"/>
</dbReference>
<organism evidence="2 3">
    <name type="scientific">Candidatus Gottesmanbacteria bacterium GW2011_GWB1_43_11</name>
    <dbReference type="NCBI Taxonomy" id="1618446"/>
    <lineage>
        <taxon>Bacteria</taxon>
        <taxon>Candidatus Gottesmaniibacteriota</taxon>
    </lineage>
</organism>
<dbReference type="SFLD" id="SFLDG01135">
    <property type="entry name" value="C1.5.6:_HAD__Beta-PGM__Phospha"/>
    <property type="match status" value="1"/>
</dbReference>
<dbReference type="InterPro" id="IPR006439">
    <property type="entry name" value="HAD-SF_hydro_IA"/>
</dbReference>
<dbReference type="Gene3D" id="1.10.150.240">
    <property type="entry name" value="Putative phosphatase, domain 2"/>
    <property type="match status" value="1"/>
</dbReference>
<dbReference type="SFLD" id="SFLDS00003">
    <property type="entry name" value="Haloacid_Dehalogenase"/>
    <property type="match status" value="1"/>
</dbReference>
<evidence type="ECO:0000313" key="3">
    <source>
        <dbReference type="Proteomes" id="UP000034050"/>
    </source>
</evidence>
<comment type="caution">
    <text evidence="2">The sequence shown here is derived from an EMBL/GenBank/DDBJ whole genome shotgun (WGS) entry which is preliminary data.</text>
</comment>
<accession>A0A0G1CL76</accession>
<sequence length="216" mass="24196">MKIKAVIFDMDGVLVDSEPVHFQANKSLFAEYSKRYSLTHVKEFTGQRIVEEYAKLQKRWSLPDSVNRLVQKRDQLFKSLIENTLELAPGALELLQFLKKKKVPVGLGTSALSWYIDFVMNRFGLREFFPVIVGSDHVKQGKPHPEVYQKTGRALGVAPESCVVLEDALTGVAAAKAAQMICFAIPGIYTKQLDYSAADKIFPDLVAVKNHLAKLI</sequence>
<dbReference type="Gene3D" id="3.40.50.1000">
    <property type="entry name" value="HAD superfamily/HAD-like"/>
    <property type="match status" value="1"/>
</dbReference>